<keyword evidence="8" id="KW-1185">Reference proteome</keyword>
<dbReference type="InParanoid" id="A0A0G4FR25"/>
<dbReference type="GO" id="GO:0005665">
    <property type="term" value="C:RNA polymerase II, core complex"/>
    <property type="evidence" value="ECO:0007669"/>
    <property type="project" value="InterPro"/>
</dbReference>
<reference evidence="7 8" key="1">
    <citation type="submission" date="2014-11" db="EMBL/GenBank/DDBJ databases">
        <authorList>
            <person name="Zhu J."/>
            <person name="Qi W."/>
            <person name="Song R."/>
        </authorList>
    </citation>
    <scope>NUCLEOTIDE SEQUENCE [LARGE SCALE GENOMIC DNA]</scope>
</reference>
<dbReference type="PROSITE" id="PS01154">
    <property type="entry name" value="RNA_POL_L_13KD"/>
    <property type="match status" value="1"/>
</dbReference>
<evidence type="ECO:0000256" key="1">
    <source>
        <dbReference type="ARBA" id="ARBA00004123"/>
    </source>
</evidence>
<dbReference type="InterPro" id="IPR009025">
    <property type="entry name" value="RBP11-like_dimer"/>
</dbReference>
<sequence>MANQNNAAINRPDAAELLELPPGVSSKVEYAKEAKVNNLGTFSIYLEDHTLGNVLRWKLLEDPEVKFGAYQVPHPLEPKMLVRVQTTNASTPIKALQTACGGVLDDINSLELDLKNQEKQFQELQGKRDQGRSLLYPHAHDAR</sequence>
<dbReference type="GO" id="GO:0006366">
    <property type="term" value="P:transcription by RNA polymerase II"/>
    <property type="evidence" value="ECO:0007669"/>
    <property type="project" value="InterPro"/>
</dbReference>
<dbReference type="PhylomeDB" id="A0A0G4FR25"/>
<dbReference type="Gene3D" id="3.30.1360.10">
    <property type="entry name" value="RNA polymerase, RBP11-like subunit"/>
    <property type="match status" value="1"/>
</dbReference>
<keyword evidence="4" id="KW-0539">Nucleus</keyword>
<organism evidence="7 8">
    <name type="scientific">Vitrella brassicaformis (strain CCMP3155)</name>
    <dbReference type="NCBI Taxonomy" id="1169540"/>
    <lineage>
        <taxon>Eukaryota</taxon>
        <taxon>Sar</taxon>
        <taxon>Alveolata</taxon>
        <taxon>Colpodellida</taxon>
        <taxon>Vitrellaceae</taxon>
        <taxon>Vitrella</taxon>
    </lineage>
</organism>
<dbReference type="SUPFAM" id="SSF55257">
    <property type="entry name" value="RBP11-like subunits of RNA polymerase"/>
    <property type="match status" value="1"/>
</dbReference>
<dbReference type="InterPro" id="IPR022905">
    <property type="entry name" value="Rpo11-like"/>
</dbReference>
<feature type="domain" description="DNA-directed RNA polymerase RBP11-like dimerisation" evidence="6">
    <location>
        <begin position="41"/>
        <end position="111"/>
    </location>
</feature>
<dbReference type="VEuPathDB" id="CryptoDB:Vbra_2551"/>
<keyword evidence="3" id="KW-0804">Transcription</keyword>
<comment type="similarity">
    <text evidence="5">Belongs to the archaeal Rpo11/eukaryotic RPB11/RPC19 RNA polymerase subunit family.</text>
</comment>
<protein>
    <recommendedName>
        <fullName evidence="6">DNA-directed RNA polymerase RBP11-like dimerisation domain-containing protein</fullName>
    </recommendedName>
</protein>
<dbReference type="PANTHER" id="PTHR13946">
    <property type="entry name" value="DNA-DIRECTED RNA POLYMERASE I,II,III"/>
    <property type="match status" value="1"/>
</dbReference>
<dbReference type="GO" id="GO:0003677">
    <property type="term" value="F:DNA binding"/>
    <property type="evidence" value="ECO:0007669"/>
    <property type="project" value="InterPro"/>
</dbReference>
<evidence type="ECO:0000313" key="7">
    <source>
        <dbReference type="EMBL" id="CEM16908.1"/>
    </source>
</evidence>
<dbReference type="GO" id="GO:0003899">
    <property type="term" value="F:DNA-directed RNA polymerase activity"/>
    <property type="evidence" value="ECO:0007669"/>
    <property type="project" value="InterPro"/>
</dbReference>
<evidence type="ECO:0000256" key="5">
    <source>
        <dbReference type="ARBA" id="ARBA00025751"/>
    </source>
</evidence>
<dbReference type="OMA" id="MNQPERY"/>
<dbReference type="AlphaFoldDB" id="A0A0G4FR25"/>
<dbReference type="GO" id="GO:0046983">
    <property type="term" value="F:protein dimerization activity"/>
    <property type="evidence" value="ECO:0007669"/>
    <property type="project" value="InterPro"/>
</dbReference>
<evidence type="ECO:0000313" key="8">
    <source>
        <dbReference type="Proteomes" id="UP000041254"/>
    </source>
</evidence>
<dbReference type="InterPro" id="IPR037685">
    <property type="entry name" value="RBP11"/>
</dbReference>
<evidence type="ECO:0000256" key="2">
    <source>
        <dbReference type="ARBA" id="ARBA00022478"/>
    </source>
</evidence>
<dbReference type="HAMAP" id="MF_00261">
    <property type="entry name" value="RNApol_arch_Rpo11"/>
    <property type="match status" value="1"/>
</dbReference>
<dbReference type="InterPro" id="IPR008193">
    <property type="entry name" value="RNA_pol_Rpb11_13-16kDa_CS"/>
</dbReference>
<gene>
    <name evidence="7" type="ORF">Vbra_2551</name>
</gene>
<dbReference type="Proteomes" id="UP000041254">
    <property type="component" value="Unassembled WGS sequence"/>
</dbReference>
<proteinExistence type="inferred from homology"/>
<dbReference type="FunCoup" id="A0A0G4FR25">
    <property type="interactions" value="173"/>
</dbReference>
<evidence type="ECO:0000259" key="6">
    <source>
        <dbReference type="Pfam" id="PF13656"/>
    </source>
</evidence>
<evidence type="ECO:0000256" key="4">
    <source>
        <dbReference type="ARBA" id="ARBA00023242"/>
    </source>
</evidence>
<dbReference type="CDD" id="cd06926">
    <property type="entry name" value="RNAP_II_RPB11"/>
    <property type="match status" value="1"/>
</dbReference>
<dbReference type="Pfam" id="PF13656">
    <property type="entry name" value="RNA_pol_L_2"/>
    <property type="match status" value="1"/>
</dbReference>
<comment type="subcellular location">
    <subcellularLocation>
        <location evidence="1">Nucleus</location>
    </subcellularLocation>
</comment>
<accession>A0A0G4FR25</accession>
<keyword evidence="2" id="KW-0240">DNA-directed RNA polymerase</keyword>
<dbReference type="InterPro" id="IPR036603">
    <property type="entry name" value="RBP11-like"/>
</dbReference>
<dbReference type="STRING" id="1169540.A0A0G4FR25"/>
<dbReference type="EMBL" id="CDMY01000487">
    <property type="protein sequence ID" value="CEM16908.1"/>
    <property type="molecule type" value="Genomic_DNA"/>
</dbReference>
<dbReference type="PANTHER" id="PTHR13946:SF16">
    <property type="entry name" value="DNA-DIRECTED RNA POLYMERASE II SUBUNIT RPB11"/>
    <property type="match status" value="1"/>
</dbReference>
<evidence type="ECO:0000256" key="3">
    <source>
        <dbReference type="ARBA" id="ARBA00023163"/>
    </source>
</evidence>
<dbReference type="OrthoDB" id="10248581at2759"/>
<name>A0A0G4FR25_VITBC</name>